<dbReference type="GO" id="GO:0043130">
    <property type="term" value="F:ubiquitin binding"/>
    <property type="evidence" value="ECO:0007669"/>
    <property type="project" value="UniProtKB-UniRule"/>
</dbReference>
<dbReference type="Gene3D" id="2.30.29.30">
    <property type="entry name" value="Pleckstrin-homology domain (PH domain)/Phosphotyrosine-binding domain (PTB)"/>
    <property type="match status" value="2"/>
</dbReference>
<accession>A0A5B0P6N3</accession>
<keyword evidence="8 9" id="KW-0653">Protein transport</keyword>
<evidence type="ECO:0000256" key="4">
    <source>
        <dbReference type="ARBA" id="ARBA00022490"/>
    </source>
</evidence>
<dbReference type="InterPro" id="IPR036390">
    <property type="entry name" value="WH_DNA-bd_sf"/>
</dbReference>
<evidence type="ECO:0000256" key="9">
    <source>
        <dbReference type="RuleBase" id="RU367095"/>
    </source>
</evidence>
<dbReference type="PANTHER" id="PTHR13128">
    <property type="entry name" value="VACUOLAR PROTEIN-SORTING-ASSOCIATED PROTEIN 36"/>
    <property type="match status" value="1"/>
</dbReference>
<dbReference type="InterPro" id="IPR036388">
    <property type="entry name" value="WH-like_DNA-bd_sf"/>
</dbReference>
<name>A0A5B0P6N3_PUCGR</name>
<dbReference type="InterPro" id="IPR001876">
    <property type="entry name" value="Znf_RanBP2"/>
</dbReference>
<evidence type="ECO:0000313" key="13">
    <source>
        <dbReference type="Proteomes" id="UP000325313"/>
    </source>
</evidence>
<comment type="subcellular location">
    <subcellularLocation>
        <location evidence="9">Cytoplasm</location>
    </subcellularLocation>
    <subcellularLocation>
        <location evidence="9">Endosome</location>
    </subcellularLocation>
</comment>
<dbReference type="Pfam" id="PF04157">
    <property type="entry name" value="EAP30"/>
    <property type="match status" value="1"/>
</dbReference>
<feature type="domain" description="GLUE N-terminal" evidence="11">
    <location>
        <begin position="7"/>
        <end position="326"/>
    </location>
</feature>
<dbReference type="EMBL" id="VDEP01000371">
    <property type="protein sequence ID" value="KAA1095659.1"/>
    <property type="molecule type" value="Genomic_DNA"/>
</dbReference>
<keyword evidence="6" id="KW-0863">Zinc-finger</keyword>
<dbReference type="Pfam" id="PF11605">
    <property type="entry name" value="Vps36_ESCRT-II"/>
    <property type="match status" value="1"/>
</dbReference>
<dbReference type="InterPro" id="IPR011993">
    <property type="entry name" value="PH-like_dom_sf"/>
</dbReference>
<dbReference type="FunFam" id="1.10.10.10:FF:000416">
    <property type="entry name" value="Vacuolar protein-sorting-associated protein 36"/>
    <property type="match status" value="1"/>
</dbReference>
<dbReference type="SUPFAM" id="SSF50729">
    <property type="entry name" value="PH domain-like"/>
    <property type="match status" value="2"/>
</dbReference>
<keyword evidence="3 9" id="KW-0813">Transport</keyword>
<dbReference type="GO" id="GO:0008270">
    <property type="term" value="F:zinc ion binding"/>
    <property type="evidence" value="ECO:0007669"/>
    <property type="project" value="UniProtKB-KW"/>
</dbReference>
<comment type="function">
    <text evidence="9">Component of the ESCRT-II complex (endosomal sorting complex required for transport II), which is required for multivesicular body (MVB) formation and sorting of endosomal cargo proteins into MVBs.</text>
</comment>
<evidence type="ECO:0000259" key="11">
    <source>
        <dbReference type="PROSITE" id="PS51495"/>
    </source>
</evidence>
<keyword evidence="5" id="KW-0479">Metal-binding</keyword>
<dbReference type="InterPro" id="IPR021648">
    <property type="entry name" value="GLUE_dom"/>
</dbReference>
<dbReference type="InterPro" id="IPR037855">
    <property type="entry name" value="Vps36"/>
</dbReference>
<dbReference type="SUPFAM" id="SSF46785">
    <property type="entry name" value="Winged helix' DNA-binding domain"/>
    <property type="match status" value="1"/>
</dbReference>
<dbReference type="GO" id="GO:0032266">
    <property type="term" value="F:phosphatidylinositol-3-phosphate binding"/>
    <property type="evidence" value="ECO:0007669"/>
    <property type="project" value="UniProtKB-UniRule"/>
</dbReference>
<feature type="compositionally biased region" description="Polar residues" evidence="10">
    <location>
        <begin position="340"/>
        <end position="352"/>
    </location>
</feature>
<feature type="compositionally biased region" description="Low complexity" evidence="10">
    <location>
        <begin position="166"/>
        <end position="183"/>
    </location>
</feature>
<proteinExistence type="inferred from homology"/>
<dbReference type="Gene3D" id="1.10.10.10">
    <property type="entry name" value="Winged helix-like DNA-binding domain superfamily/Winged helix DNA-binding domain"/>
    <property type="match status" value="1"/>
</dbReference>
<dbReference type="SMART" id="SM00547">
    <property type="entry name" value="ZnF_RBZ"/>
    <property type="match status" value="2"/>
</dbReference>
<evidence type="ECO:0000256" key="1">
    <source>
        <dbReference type="ARBA" id="ARBA00009697"/>
    </source>
</evidence>
<evidence type="ECO:0000313" key="12">
    <source>
        <dbReference type="EMBL" id="KAA1095659.1"/>
    </source>
</evidence>
<evidence type="ECO:0000256" key="10">
    <source>
        <dbReference type="SAM" id="MobiDB-lite"/>
    </source>
</evidence>
<feature type="region of interest" description="Disordered" evidence="10">
    <location>
        <begin position="267"/>
        <end position="291"/>
    </location>
</feature>
<dbReference type="GO" id="GO:0031902">
    <property type="term" value="C:late endosome membrane"/>
    <property type="evidence" value="ECO:0007669"/>
    <property type="project" value="UniProtKB-UniRule"/>
</dbReference>
<comment type="caution">
    <text evidence="12">The sequence shown here is derived from an EMBL/GenBank/DDBJ whole genome shotgun (WGS) entry which is preliminary data.</text>
</comment>
<dbReference type="InterPro" id="IPR040608">
    <property type="entry name" value="Snf8/Vps36"/>
</dbReference>
<dbReference type="Proteomes" id="UP000325313">
    <property type="component" value="Unassembled WGS sequence"/>
</dbReference>
<dbReference type="GO" id="GO:0043328">
    <property type="term" value="P:protein transport to vacuole involved in ubiquitin-dependent protein catabolic process via the multivesicular body sorting pathway"/>
    <property type="evidence" value="ECO:0007669"/>
    <property type="project" value="UniProtKB-UniRule"/>
</dbReference>
<feature type="region of interest" description="Disordered" evidence="10">
    <location>
        <begin position="160"/>
        <end position="199"/>
    </location>
</feature>
<dbReference type="PANTHER" id="PTHR13128:SF12">
    <property type="entry name" value="VACUOLAR PROTEIN-SORTING-ASSOCIATED PROTEIN 36"/>
    <property type="match status" value="1"/>
</dbReference>
<protein>
    <recommendedName>
        <fullName evidence="2 9">Vacuolar protein-sorting-associated protein 36</fullName>
    </recommendedName>
    <alternativeName>
        <fullName evidence="9">ESCRT-II complex subunit VPS36</fullName>
    </alternativeName>
</protein>
<reference evidence="12 13" key="1">
    <citation type="submission" date="2019-05" db="EMBL/GenBank/DDBJ databases">
        <title>Emergence of the Ug99 lineage of the wheat stem rust pathogen through somatic hybridization.</title>
        <authorList>
            <person name="Li F."/>
            <person name="Upadhyaya N.M."/>
            <person name="Sperschneider J."/>
            <person name="Matny O."/>
            <person name="Nguyen-Phuc H."/>
            <person name="Mago R."/>
            <person name="Raley C."/>
            <person name="Miller M.E."/>
            <person name="Silverstein K.A.T."/>
            <person name="Henningsen E."/>
            <person name="Hirsch C.D."/>
            <person name="Visser B."/>
            <person name="Pretorius Z.A."/>
            <person name="Steffenson B.J."/>
            <person name="Schwessinger B."/>
            <person name="Dodds P.N."/>
            <person name="Figueroa M."/>
        </authorList>
    </citation>
    <scope>NUCLEOTIDE SEQUENCE [LARGE SCALE GENOMIC DNA]</scope>
    <source>
        <strain evidence="12 13">Ug99</strain>
    </source>
</reference>
<comment type="subunit">
    <text evidence="9">Component of the endosomal sorting complex required for transport II (ESCRT-II).</text>
</comment>
<evidence type="ECO:0000256" key="8">
    <source>
        <dbReference type="ARBA" id="ARBA00022927"/>
    </source>
</evidence>
<dbReference type="PROSITE" id="PS51495">
    <property type="entry name" value="GLUE"/>
    <property type="match status" value="1"/>
</dbReference>
<evidence type="ECO:0000256" key="6">
    <source>
        <dbReference type="ARBA" id="ARBA00022771"/>
    </source>
</evidence>
<gene>
    <name evidence="12" type="ORF">PGTUg99_016385</name>
</gene>
<sequence length="664" mass="74447">MNRLRPIDTTNLTINAQLFFNETIIESQVGIGIYDGKNKDDRYQDGTLYLTSHRLIYVDRTNPHHHSCFLDISLIRQTEYWIGFLKSSPKITLLLGTRRSSFNQTSQDSPSADDQRKLTSDQNDIINHPAASHWTCHVCGFSNPPELKCGLCGIPRDLSSTTKSASNSRPPSSLRDLSSLSTSFQHTPSHTRSLSNLRGISTQAEPIETLSSPSHDLERIQQVKNKEIPCPSCTFLNHPSMARCEMCDSILGTVQLDRLSLNNSSESTLADSDLQHSRATTPAPPSSFPADSYIRLSFRKGGDKTFYFSLKKALQSKSWNTNGLKSGFESAKPSARLEQEGSTQGQHENPSYVSKPIGIDRILKTMDSQQQAHQTELTEGLQDLQALMAKAKEMVQLSQSINAKLTSLESVPKTGEETETPDQKAGLIRSSLVKLGLPTPAVTPDMISNDQAYAKELAKELAGLLTRTMAGQSAIMFHGFHDLAVGIRPLDEIWCIWNRARGISLVSPADMISACQHLPEYTVPEIRLRTFKSGLRVLHTPYFSVHEFEHRLLRRLRNTREQGAEEEDGHVDTTSDLIDPLDGTKLMKMSTLEIAQSERLNLNLTNELIESIEQTPSHPSEYHHHHPLSFDKCSLVRDFDPQTGLTFWFENQISDYHWEESYSS</sequence>
<keyword evidence="4 9" id="KW-0963">Cytoplasm</keyword>
<evidence type="ECO:0000256" key="5">
    <source>
        <dbReference type="ARBA" id="ARBA00022723"/>
    </source>
</evidence>
<keyword evidence="9" id="KW-0967">Endosome</keyword>
<evidence type="ECO:0000256" key="3">
    <source>
        <dbReference type="ARBA" id="ARBA00022448"/>
    </source>
</evidence>
<comment type="similarity">
    <text evidence="1 9">Belongs to the VPS36 family.</text>
</comment>
<dbReference type="Gene3D" id="6.10.140.260">
    <property type="match status" value="1"/>
</dbReference>
<keyword evidence="7" id="KW-0862">Zinc</keyword>
<dbReference type="GO" id="GO:0000814">
    <property type="term" value="C:ESCRT II complex"/>
    <property type="evidence" value="ECO:0007669"/>
    <property type="project" value="UniProtKB-UniRule"/>
</dbReference>
<dbReference type="AlphaFoldDB" id="A0A5B0P6N3"/>
<organism evidence="12 13">
    <name type="scientific">Puccinia graminis f. sp. tritici</name>
    <dbReference type="NCBI Taxonomy" id="56615"/>
    <lineage>
        <taxon>Eukaryota</taxon>
        <taxon>Fungi</taxon>
        <taxon>Dikarya</taxon>
        <taxon>Basidiomycota</taxon>
        <taxon>Pucciniomycotina</taxon>
        <taxon>Pucciniomycetes</taxon>
        <taxon>Pucciniales</taxon>
        <taxon>Pucciniaceae</taxon>
        <taxon>Puccinia</taxon>
    </lineage>
</organism>
<feature type="region of interest" description="Disordered" evidence="10">
    <location>
        <begin position="322"/>
        <end position="353"/>
    </location>
</feature>
<evidence type="ECO:0000256" key="7">
    <source>
        <dbReference type="ARBA" id="ARBA00022833"/>
    </source>
</evidence>
<evidence type="ECO:0000256" key="2">
    <source>
        <dbReference type="ARBA" id="ARBA00017953"/>
    </source>
</evidence>
<feature type="compositionally biased region" description="Polar residues" evidence="10">
    <location>
        <begin position="184"/>
        <end position="199"/>
    </location>
</feature>